<dbReference type="SMART" id="SM00702">
    <property type="entry name" value="P4Hc"/>
    <property type="match status" value="1"/>
</dbReference>
<evidence type="ECO:0000256" key="7">
    <source>
        <dbReference type="SAM" id="SignalP"/>
    </source>
</evidence>
<keyword evidence="4" id="KW-0223">Dioxygenase</keyword>
<evidence type="ECO:0000256" key="4">
    <source>
        <dbReference type="ARBA" id="ARBA00022964"/>
    </source>
</evidence>
<proteinExistence type="predicted"/>
<dbReference type="InterPro" id="IPR044862">
    <property type="entry name" value="Pro_4_hyd_alph_FE2OG_OXY"/>
</dbReference>
<keyword evidence="7" id="KW-0732">Signal</keyword>
<name>A0A9P9YR14_9MUSC</name>
<dbReference type="OrthoDB" id="420380at2759"/>
<dbReference type="Gene3D" id="1.25.40.10">
    <property type="entry name" value="Tetratricopeptide repeat domain"/>
    <property type="match status" value="1"/>
</dbReference>
<dbReference type="GO" id="GO:0031418">
    <property type="term" value="F:L-ascorbic acid binding"/>
    <property type="evidence" value="ECO:0007669"/>
    <property type="project" value="UniProtKB-KW"/>
</dbReference>
<evidence type="ECO:0000259" key="8">
    <source>
        <dbReference type="SMART" id="SM00702"/>
    </source>
</evidence>
<keyword evidence="6" id="KW-0408">Iron</keyword>
<dbReference type="InterPro" id="IPR006620">
    <property type="entry name" value="Pro_4_hyd_alph"/>
</dbReference>
<dbReference type="GO" id="GO:0004656">
    <property type="term" value="F:procollagen-proline 4-dioxygenase activity"/>
    <property type="evidence" value="ECO:0007669"/>
    <property type="project" value="InterPro"/>
</dbReference>
<dbReference type="AlphaFoldDB" id="A0A9P9YR14"/>
<keyword evidence="2" id="KW-0479">Metal-binding</keyword>
<comment type="cofactor">
    <cofactor evidence="1">
        <name>L-ascorbate</name>
        <dbReference type="ChEBI" id="CHEBI:38290"/>
    </cofactor>
</comment>
<dbReference type="GO" id="GO:0005783">
    <property type="term" value="C:endoplasmic reticulum"/>
    <property type="evidence" value="ECO:0007669"/>
    <property type="project" value="InterPro"/>
</dbReference>
<protein>
    <recommendedName>
        <fullName evidence="8">Prolyl 4-hydroxylase alpha subunit domain-containing protein</fullName>
    </recommendedName>
</protein>
<dbReference type="Gene3D" id="2.60.120.620">
    <property type="entry name" value="q2cbj1_9rhob like domain"/>
    <property type="match status" value="1"/>
</dbReference>
<gene>
    <name evidence="9" type="ORF">M5D96_005781</name>
</gene>
<evidence type="ECO:0000256" key="3">
    <source>
        <dbReference type="ARBA" id="ARBA00022896"/>
    </source>
</evidence>
<dbReference type="GO" id="GO:0005506">
    <property type="term" value="F:iron ion binding"/>
    <property type="evidence" value="ECO:0007669"/>
    <property type="project" value="InterPro"/>
</dbReference>
<evidence type="ECO:0000256" key="2">
    <source>
        <dbReference type="ARBA" id="ARBA00022723"/>
    </source>
</evidence>
<dbReference type="PANTHER" id="PTHR10869:SF244">
    <property type="entry name" value="PROLYL 4-HYDROXYLASE SUBUNIT ALPHA-2"/>
    <property type="match status" value="1"/>
</dbReference>
<evidence type="ECO:0000313" key="10">
    <source>
        <dbReference type="Proteomes" id="UP001059596"/>
    </source>
</evidence>
<feature type="signal peptide" evidence="7">
    <location>
        <begin position="1"/>
        <end position="18"/>
    </location>
</feature>
<dbReference type="Pfam" id="PF13640">
    <property type="entry name" value="2OG-FeII_Oxy_3"/>
    <property type="match status" value="1"/>
</dbReference>
<keyword evidence="10" id="KW-1185">Reference proteome</keyword>
<dbReference type="EMBL" id="JAMKOV010000003">
    <property type="protein sequence ID" value="KAI8041516.1"/>
    <property type="molecule type" value="Genomic_DNA"/>
</dbReference>
<dbReference type="SUPFAM" id="SSF48452">
    <property type="entry name" value="TPR-like"/>
    <property type="match status" value="1"/>
</dbReference>
<feature type="domain" description="Prolyl 4-hydroxylase alpha subunit" evidence="8">
    <location>
        <begin position="320"/>
        <end position="477"/>
    </location>
</feature>
<evidence type="ECO:0000256" key="1">
    <source>
        <dbReference type="ARBA" id="ARBA00001961"/>
    </source>
</evidence>
<dbReference type="InterPro" id="IPR045054">
    <property type="entry name" value="P4HA-like"/>
</dbReference>
<organism evidence="9 10">
    <name type="scientific">Drosophila gunungcola</name>
    <name type="common">fruit fly</name>
    <dbReference type="NCBI Taxonomy" id="103775"/>
    <lineage>
        <taxon>Eukaryota</taxon>
        <taxon>Metazoa</taxon>
        <taxon>Ecdysozoa</taxon>
        <taxon>Arthropoda</taxon>
        <taxon>Hexapoda</taxon>
        <taxon>Insecta</taxon>
        <taxon>Pterygota</taxon>
        <taxon>Neoptera</taxon>
        <taxon>Endopterygota</taxon>
        <taxon>Diptera</taxon>
        <taxon>Brachycera</taxon>
        <taxon>Muscomorpha</taxon>
        <taxon>Ephydroidea</taxon>
        <taxon>Drosophilidae</taxon>
        <taxon>Drosophila</taxon>
        <taxon>Sophophora</taxon>
    </lineage>
</organism>
<evidence type="ECO:0000313" key="9">
    <source>
        <dbReference type="EMBL" id="KAI8041516.1"/>
    </source>
</evidence>
<dbReference type="PANTHER" id="PTHR10869">
    <property type="entry name" value="PROLYL 4-HYDROXYLASE ALPHA SUBUNIT"/>
    <property type="match status" value="1"/>
</dbReference>
<keyword evidence="3" id="KW-0847">Vitamin C</keyword>
<dbReference type="Proteomes" id="UP001059596">
    <property type="component" value="Unassembled WGS sequence"/>
</dbReference>
<evidence type="ECO:0000256" key="5">
    <source>
        <dbReference type="ARBA" id="ARBA00023002"/>
    </source>
</evidence>
<dbReference type="Pfam" id="PF08336">
    <property type="entry name" value="P4Ha_N"/>
    <property type="match status" value="1"/>
</dbReference>
<accession>A0A9P9YR14</accession>
<feature type="chain" id="PRO_5040383949" description="Prolyl 4-hydroxylase alpha subunit domain-containing protein" evidence="7">
    <location>
        <begin position="19"/>
        <end position="477"/>
    </location>
</feature>
<dbReference type="InterPro" id="IPR013547">
    <property type="entry name" value="P4H_N"/>
</dbReference>
<comment type="caution">
    <text evidence="9">The sequence shown here is derived from an EMBL/GenBank/DDBJ whole genome shotgun (WGS) entry which is preliminary data.</text>
</comment>
<evidence type="ECO:0000256" key="6">
    <source>
        <dbReference type="ARBA" id="ARBA00023004"/>
    </source>
</evidence>
<dbReference type="InterPro" id="IPR011990">
    <property type="entry name" value="TPR-like_helical_dom_sf"/>
</dbReference>
<sequence length="477" mass="54926">MLLLFIVLTTGVVLQVKGQVMSTPMSDDFTISLESQLSLLKLKEAQANNLLTYREALDAQLKEIKLAIYHSENLLRSASQFQHNIFFEFKVLRHIYKDWPQYFKLLKKELGTAEISLSQELLTRQPSSVDFTESLRAIYRLQTVYNLDSSDMAEGILDGFDYNVQKWGIDECLVLGLMYQYLKNYNLSEYWLKLALYQYEEHPNPDVLKIKLWKYENLLEFLMEANKGLGRYVAAKEFANELISIFPNQMYAIKQLSKLEYLQANPFNLTETKKDYQVQKAICSKSYPKKVSVNLICRYVNWTPFLKLAPLKLEELAINPSLVIISDFIGEKDIEILKNVARPKLKRNEHLSWNCSCKISTLSSSSHSIVRKINHQIIDIIGFPRNGNQVLEVINYGIAGNYNPHDTLRSPSNSIANALIYLSNAEKGGEIVFPSVEVKIKPQKGTLLVWVNPKESIFYHQCPLLKGNMWLANKMLN</sequence>
<keyword evidence="5" id="KW-0560">Oxidoreductase</keyword>
<reference evidence="9" key="1">
    <citation type="journal article" date="2023" name="Genome Biol. Evol.">
        <title>Long-read-based Genome Assembly of Drosophila gunungcola Reveals Fewer Chemosensory Genes in Flower-breeding Species.</title>
        <authorList>
            <person name="Negi A."/>
            <person name="Liao B.Y."/>
            <person name="Yeh S.D."/>
        </authorList>
    </citation>
    <scope>NUCLEOTIDE SEQUENCE</scope>
    <source>
        <strain evidence="9">Sukarami</strain>
    </source>
</reference>